<name>A0AAD7J1R5_9AGAR</name>
<proteinExistence type="predicted"/>
<accession>A0AAD7J1R5</accession>
<evidence type="ECO:0000313" key="1">
    <source>
        <dbReference type="EMBL" id="KAJ7755185.1"/>
    </source>
</evidence>
<dbReference type="InterPro" id="IPR032675">
    <property type="entry name" value="LRR_dom_sf"/>
</dbReference>
<comment type="caution">
    <text evidence="1">The sequence shown here is derived from an EMBL/GenBank/DDBJ whole genome shotgun (WGS) entry which is preliminary data.</text>
</comment>
<reference evidence="1" key="1">
    <citation type="submission" date="2023-03" db="EMBL/GenBank/DDBJ databases">
        <title>Massive genome expansion in bonnet fungi (Mycena s.s.) driven by repeated elements and novel gene families across ecological guilds.</title>
        <authorList>
            <consortium name="Lawrence Berkeley National Laboratory"/>
            <person name="Harder C.B."/>
            <person name="Miyauchi S."/>
            <person name="Viragh M."/>
            <person name="Kuo A."/>
            <person name="Thoen E."/>
            <person name="Andreopoulos B."/>
            <person name="Lu D."/>
            <person name="Skrede I."/>
            <person name="Drula E."/>
            <person name="Henrissat B."/>
            <person name="Morin E."/>
            <person name="Kohler A."/>
            <person name="Barry K."/>
            <person name="LaButti K."/>
            <person name="Morin E."/>
            <person name="Salamov A."/>
            <person name="Lipzen A."/>
            <person name="Mereny Z."/>
            <person name="Hegedus B."/>
            <person name="Baldrian P."/>
            <person name="Stursova M."/>
            <person name="Weitz H."/>
            <person name="Taylor A."/>
            <person name="Grigoriev I.V."/>
            <person name="Nagy L.G."/>
            <person name="Martin F."/>
            <person name="Kauserud H."/>
        </authorList>
    </citation>
    <scope>NUCLEOTIDE SEQUENCE</scope>
    <source>
        <strain evidence="1">CBHHK182m</strain>
    </source>
</reference>
<feature type="non-terminal residue" evidence="1">
    <location>
        <position position="1"/>
    </location>
</feature>
<dbReference type="AlphaFoldDB" id="A0AAD7J1R5"/>
<evidence type="ECO:0000313" key="2">
    <source>
        <dbReference type="Proteomes" id="UP001215598"/>
    </source>
</evidence>
<evidence type="ECO:0008006" key="3">
    <source>
        <dbReference type="Google" id="ProtNLM"/>
    </source>
</evidence>
<protein>
    <recommendedName>
        <fullName evidence="3">F-box domain-containing protein</fullName>
    </recommendedName>
</protein>
<sequence>MQFASLTSLTIGQGKVDPGPQRYREGGNSRCYYSWTLDECVEILYTAPNLVECAFEGLDFPHYAFRYDMFSTDFEFYTHTTLKSLRLGTDDLESHSSSSILQYITLPALETLTVSYLDMPPSDLIAFLTRSLGLLRTFNMTIYRWESMWPMEAMDAFFRVFPTLTHLNLQFDGNDSDNLFFEFLVIRSLRELPNLRDLQIRGCPPLARPQYEELVSALAAHKKLRSFRLVWTHGDHTPDPDILVFLRAISENGVEIYAGAAEGSNLIYDPNH</sequence>
<gene>
    <name evidence="1" type="ORF">B0H16DRAFT_1541346</name>
</gene>
<dbReference type="Proteomes" id="UP001215598">
    <property type="component" value="Unassembled WGS sequence"/>
</dbReference>
<dbReference type="EMBL" id="JARKIB010000050">
    <property type="protein sequence ID" value="KAJ7755185.1"/>
    <property type="molecule type" value="Genomic_DNA"/>
</dbReference>
<dbReference type="SUPFAM" id="SSF52047">
    <property type="entry name" value="RNI-like"/>
    <property type="match status" value="1"/>
</dbReference>
<organism evidence="1 2">
    <name type="scientific">Mycena metata</name>
    <dbReference type="NCBI Taxonomy" id="1033252"/>
    <lineage>
        <taxon>Eukaryota</taxon>
        <taxon>Fungi</taxon>
        <taxon>Dikarya</taxon>
        <taxon>Basidiomycota</taxon>
        <taxon>Agaricomycotina</taxon>
        <taxon>Agaricomycetes</taxon>
        <taxon>Agaricomycetidae</taxon>
        <taxon>Agaricales</taxon>
        <taxon>Marasmiineae</taxon>
        <taxon>Mycenaceae</taxon>
        <taxon>Mycena</taxon>
    </lineage>
</organism>
<keyword evidence="2" id="KW-1185">Reference proteome</keyword>
<dbReference type="Gene3D" id="3.80.10.10">
    <property type="entry name" value="Ribonuclease Inhibitor"/>
    <property type="match status" value="1"/>
</dbReference>